<feature type="transmembrane region" description="Helical" evidence="4">
    <location>
        <begin position="211"/>
        <end position="235"/>
    </location>
</feature>
<proteinExistence type="predicted"/>
<evidence type="ECO:0000256" key="3">
    <source>
        <dbReference type="ARBA" id="ARBA00023136"/>
    </source>
</evidence>
<dbReference type="Proteomes" id="UP000468443">
    <property type="component" value="Unassembled WGS sequence"/>
</dbReference>
<dbReference type="PANTHER" id="PTHR23521:SF3">
    <property type="entry name" value="MFS TRANSPORTER"/>
    <property type="match status" value="1"/>
</dbReference>
<feature type="transmembrane region" description="Helical" evidence="4">
    <location>
        <begin position="336"/>
        <end position="355"/>
    </location>
</feature>
<comment type="caution">
    <text evidence="5">The sequence shown here is derived from an EMBL/GenBank/DDBJ whole genome shotgun (WGS) entry which is preliminary data.</text>
</comment>
<evidence type="ECO:0000313" key="5">
    <source>
        <dbReference type="EMBL" id="NER09024.1"/>
    </source>
</evidence>
<feature type="transmembrane region" description="Helical" evidence="4">
    <location>
        <begin position="247"/>
        <end position="266"/>
    </location>
</feature>
<keyword evidence="1 4" id="KW-0812">Transmembrane</keyword>
<feature type="transmembrane region" description="Helical" evidence="4">
    <location>
        <begin position="161"/>
        <end position="181"/>
    </location>
</feature>
<reference evidence="5 6" key="1">
    <citation type="submission" date="2020-01" db="EMBL/GenBank/DDBJ databases">
        <title>Muriicola jejuensis KCTC 22299.</title>
        <authorList>
            <person name="Wang G."/>
        </authorList>
    </citation>
    <scope>NUCLEOTIDE SEQUENCE [LARGE SCALE GENOMIC DNA]</scope>
    <source>
        <strain evidence="5 6">KCTC 22299</strain>
    </source>
</reference>
<dbReference type="InterPro" id="IPR036259">
    <property type="entry name" value="MFS_trans_sf"/>
</dbReference>
<organism evidence="5 6">
    <name type="scientific">Muriicola jejuensis</name>
    <dbReference type="NCBI Taxonomy" id="504488"/>
    <lineage>
        <taxon>Bacteria</taxon>
        <taxon>Pseudomonadati</taxon>
        <taxon>Bacteroidota</taxon>
        <taxon>Flavobacteriia</taxon>
        <taxon>Flavobacteriales</taxon>
        <taxon>Flavobacteriaceae</taxon>
        <taxon>Muriicola</taxon>
    </lineage>
</organism>
<dbReference type="GO" id="GO:0005886">
    <property type="term" value="C:plasma membrane"/>
    <property type="evidence" value="ECO:0007669"/>
    <property type="project" value="TreeGrafter"/>
</dbReference>
<dbReference type="GO" id="GO:0022857">
    <property type="term" value="F:transmembrane transporter activity"/>
    <property type="evidence" value="ECO:0007669"/>
    <property type="project" value="InterPro"/>
</dbReference>
<gene>
    <name evidence="5" type="ORF">GWK09_00705</name>
</gene>
<dbReference type="Gene3D" id="1.20.1250.20">
    <property type="entry name" value="MFS general substrate transporter like domains"/>
    <property type="match status" value="1"/>
</dbReference>
<protein>
    <submittedName>
        <fullName evidence="5">MFS transporter</fullName>
    </submittedName>
</protein>
<accession>A0A6P0U7G1</accession>
<keyword evidence="2 4" id="KW-1133">Transmembrane helix</keyword>
<evidence type="ECO:0000256" key="2">
    <source>
        <dbReference type="ARBA" id="ARBA00022989"/>
    </source>
</evidence>
<dbReference type="InterPro" id="IPR011701">
    <property type="entry name" value="MFS"/>
</dbReference>
<dbReference type="PANTHER" id="PTHR23521">
    <property type="entry name" value="TRANSPORTER MFS SUPERFAMILY"/>
    <property type="match status" value="1"/>
</dbReference>
<keyword evidence="3 4" id="KW-0472">Membrane</keyword>
<dbReference type="RefSeq" id="WP_163691109.1">
    <property type="nucleotide sequence ID" value="NZ_FXTW01000001.1"/>
</dbReference>
<evidence type="ECO:0000256" key="1">
    <source>
        <dbReference type="ARBA" id="ARBA00022692"/>
    </source>
</evidence>
<feature type="transmembrane region" description="Helical" evidence="4">
    <location>
        <begin position="361"/>
        <end position="382"/>
    </location>
</feature>
<keyword evidence="6" id="KW-1185">Reference proteome</keyword>
<feature type="transmembrane region" description="Helical" evidence="4">
    <location>
        <begin position="74"/>
        <end position="91"/>
    </location>
</feature>
<evidence type="ECO:0000256" key="4">
    <source>
        <dbReference type="SAM" id="Phobius"/>
    </source>
</evidence>
<feature type="transmembrane region" description="Helical" evidence="4">
    <location>
        <begin position="41"/>
        <end position="62"/>
    </location>
</feature>
<dbReference type="Pfam" id="PF07690">
    <property type="entry name" value="MFS_1"/>
    <property type="match status" value="1"/>
</dbReference>
<evidence type="ECO:0000313" key="6">
    <source>
        <dbReference type="Proteomes" id="UP000468443"/>
    </source>
</evidence>
<dbReference type="AlphaFoldDB" id="A0A6P0U7G1"/>
<feature type="transmembrane region" description="Helical" evidence="4">
    <location>
        <begin position="129"/>
        <end position="149"/>
    </location>
</feature>
<sequence length="396" mass="42755">MPKKNVLFLIVLSQFFCTSIWFASNGVLNNLILEFGLSKQALGHLTSAVQLGFITGTLCYAVLTIADRYSPSKVFFYSALAAGFCNLGLTWEGNTLLSLTASRLLTGFFLAGIYPVGMKIAADYFDKGLGRSLSFLVGALVLGTALPHLLKGSFTTAEWRYVVITTTFLALAGGSLVRYGIPDGPFRKAATGFRWNGVFTIFKNRDLRQAAIGYFGHMWELYAFWAFVPVGLSAYGEIHETPMDIPAWSFLIIGSGALGCVAGGFVSERYGVRKTASGALLISCICCLLSPLLFLQPSAVFFLGFFLLWGMAVIADSPLFSTLVARNADGPLKGSALTLVNCIGFGITILSIQLLNVLQALISPAWIFTFLALGPLLGLAILNKKRGDLPRSRVDL</sequence>
<dbReference type="EMBL" id="JAABOP010000001">
    <property type="protein sequence ID" value="NER09024.1"/>
    <property type="molecule type" value="Genomic_DNA"/>
</dbReference>
<name>A0A6P0U7G1_9FLAO</name>
<dbReference type="SUPFAM" id="SSF103473">
    <property type="entry name" value="MFS general substrate transporter"/>
    <property type="match status" value="1"/>
</dbReference>
<feature type="transmembrane region" description="Helical" evidence="4">
    <location>
        <begin position="97"/>
        <end position="117"/>
    </location>
</feature>
<feature type="transmembrane region" description="Helical" evidence="4">
    <location>
        <begin position="301"/>
        <end position="324"/>
    </location>
</feature>
<feature type="transmembrane region" description="Helical" evidence="4">
    <location>
        <begin position="278"/>
        <end position="295"/>
    </location>
</feature>